<dbReference type="Gene3D" id="1.20.58.340">
    <property type="entry name" value="Magnesium transport protein CorA, transmembrane region"/>
    <property type="match status" value="1"/>
</dbReference>
<accession>A0A8H6FA25</accession>
<protein>
    <submittedName>
        <fullName evidence="7">Uncharacterized protein</fullName>
    </submittedName>
</protein>
<dbReference type="RefSeq" id="XP_037149956.1">
    <property type="nucleotide sequence ID" value="XM_037293878.1"/>
</dbReference>
<feature type="compositionally biased region" description="Low complexity" evidence="5">
    <location>
        <begin position="20"/>
        <end position="31"/>
    </location>
</feature>
<dbReference type="Pfam" id="PF01544">
    <property type="entry name" value="CorA"/>
    <property type="match status" value="1"/>
</dbReference>
<name>A0A8H6FA25_9LECA</name>
<proteinExistence type="predicted"/>
<keyword evidence="4 6" id="KW-0472">Membrane</keyword>
<keyword evidence="3 6" id="KW-1133">Transmembrane helix</keyword>
<keyword evidence="2 6" id="KW-0812">Transmembrane</keyword>
<feature type="region of interest" description="Disordered" evidence="5">
    <location>
        <begin position="1"/>
        <end position="31"/>
    </location>
</feature>
<gene>
    <name evidence="7" type="ORF">HO133_002954</name>
</gene>
<dbReference type="GeneID" id="59331366"/>
<comment type="subcellular location">
    <subcellularLocation>
        <location evidence="1">Membrane</location>
        <topology evidence="1">Multi-pass membrane protein</topology>
    </subcellularLocation>
</comment>
<evidence type="ECO:0000256" key="6">
    <source>
        <dbReference type="SAM" id="Phobius"/>
    </source>
</evidence>
<feature type="transmembrane region" description="Helical" evidence="6">
    <location>
        <begin position="338"/>
        <end position="358"/>
    </location>
</feature>
<dbReference type="GO" id="GO:0046873">
    <property type="term" value="F:metal ion transmembrane transporter activity"/>
    <property type="evidence" value="ECO:0007669"/>
    <property type="project" value="InterPro"/>
</dbReference>
<evidence type="ECO:0000313" key="7">
    <source>
        <dbReference type="EMBL" id="KAF6220521.1"/>
    </source>
</evidence>
<keyword evidence="8" id="KW-1185">Reference proteome</keyword>
<evidence type="ECO:0000313" key="8">
    <source>
        <dbReference type="Proteomes" id="UP000593566"/>
    </source>
</evidence>
<comment type="caution">
    <text evidence="7">The sequence shown here is derived from an EMBL/GenBank/DDBJ whole genome shotgun (WGS) entry which is preliminary data.</text>
</comment>
<evidence type="ECO:0000256" key="3">
    <source>
        <dbReference type="ARBA" id="ARBA00022989"/>
    </source>
</evidence>
<reference evidence="7 8" key="1">
    <citation type="journal article" date="2020" name="Genomics">
        <title>Complete, high-quality genomes from long-read metagenomic sequencing of two wolf lichen thalli reveals enigmatic genome architecture.</title>
        <authorList>
            <person name="McKenzie S.K."/>
            <person name="Walston R.F."/>
            <person name="Allen J.L."/>
        </authorList>
    </citation>
    <scope>NUCLEOTIDE SEQUENCE [LARGE SCALE GENOMIC DNA]</scope>
    <source>
        <strain evidence="7">WasteWater1</strain>
    </source>
</reference>
<dbReference type="GO" id="GO:0016020">
    <property type="term" value="C:membrane"/>
    <property type="evidence" value="ECO:0007669"/>
    <property type="project" value="UniProtKB-SubCell"/>
</dbReference>
<evidence type="ECO:0000256" key="4">
    <source>
        <dbReference type="ARBA" id="ARBA00023136"/>
    </source>
</evidence>
<evidence type="ECO:0000256" key="1">
    <source>
        <dbReference type="ARBA" id="ARBA00004141"/>
    </source>
</evidence>
<dbReference type="AlphaFoldDB" id="A0A8H6FA25"/>
<evidence type="ECO:0000256" key="5">
    <source>
        <dbReference type="SAM" id="MobiDB-lite"/>
    </source>
</evidence>
<feature type="transmembrane region" description="Helical" evidence="6">
    <location>
        <begin position="296"/>
        <end position="318"/>
    </location>
</feature>
<dbReference type="InterPro" id="IPR002523">
    <property type="entry name" value="MgTranspt_CorA/ZnTranspt_ZntB"/>
</dbReference>
<dbReference type="Proteomes" id="UP000593566">
    <property type="component" value="Unassembled WGS sequence"/>
</dbReference>
<dbReference type="EMBL" id="JACCJB010000016">
    <property type="protein sequence ID" value="KAF6220521.1"/>
    <property type="molecule type" value="Genomic_DNA"/>
</dbReference>
<evidence type="ECO:0000256" key="2">
    <source>
        <dbReference type="ARBA" id="ARBA00022692"/>
    </source>
</evidence>
<sequence length="368" mass="40558">MELGSVRPDSTPFLNEEPASGPSSLRSSLDSDYYQSQGCDIHIYDDILSDQSTSPNAPNRGFDASTWHGGLGDREGLRQHLKARDPHRTRWISLLDEVANLHLGGHRCLDLETVSRQTLGGPTYAGEDSQFIWLHTQIWFVGNRAPVCSSMRQTRLRMVICLPTATSAGTLITNFVGPLRLAQEISSIYASRILDSHALGPQALVCVWILAFATLRTTAEQLDFTFDIFDPIGSSPQLCNVPKLDDLPFILEKSNRLARIDRQYDALVQLVISYSTTQITERLDHGREVAEQFGKIGVFLAGLAGIVAPMSLLTGFYGMNVKELTQGATGTLFEFWEIGIPVLLVTAVCVAFILLWMMTGSVLTPKKG</sequence>
<dbReference type="SUPFAM" id="SSF144083">
    <property type="entry name" value="Magnesium transport protein CorA, transmembrane region"/>
    <property type="match status" value="1"/>
</dbReference>
<dbReference type="InterPro" id="IPR045863">
    <property type="entry name" value="CorA_TM1_TM2"/>
</dbReference>
<organism evidence="7 8">
    <name type="scientific">Letharia lupina</name>
    <dbReference type="NCBI Taxonomy" id="560253"/>
    <lineage>
        <taxon>Eukaryota</taxon>
        <taxon>Fungi</taxon>
        <taxon>Dikarya</taxon>
        <taxon>Ascomycota</taxon>
        <taxon>Pezizomycotina</taxon>
        <taxon>Lecanoromycetes</taxon>
        <taxon>OSLEUM clade</taxon>
        <taxon>Lecanoromycetidae</taxon>
        <taxon>Lecanorales</taxon>
        <taxon>Lecanorineae</taxon>
        <taxon>Parmeliaceae</taxon>
        <taxon>Letharia</taxon>
    </lineage>
</organism>